<keyword evidence="3" id="KW-1185">Reference proteome</keyword>
<dbReference type="InterPro" id="IPR036291">
    <property type="entry name" value="NAD(P)-bd_dom_sf"/>
</dbReference>
<dbReference type="SUPFAM" id="SSF51735">
    <property type="entry name" value="NAD(P)-binding Rossmann-fold domains"/>
    <property type="match status" value="1"/>
</dbReference>
<feature type="domain" description="NAD-dependent epimerase/dehydratase" evidence="1">
    <location>
        <begin position="3"/>
        <end position="227"/>
    </location>
</feature>
<proteinExistence type="predicted"/>
<evidence type="ECO:0000313" key="3">
    <source>
        <dbReference type="Proteomes" id="UP000540989"/>
    </source>
</evidence>
<organism evidence="2 3">
    <name type="scientific">Granulicella aggregans</name>
    <dbReference type="NCBI Taxonomy" id="474949"/>
    <lineage>
        <taxon>Bacteria</taxon>
        <taxon>Pseudomonadati</taxon>
        <taxon>Acidobacteriota</taxon>
        <taxon>Terriglobia</taxon>
        <taxon>Terriglobales</taxon>
        <taxon>Acidobacteriaceae</taxon>
        <taxon>Granulicella</taxon>
    </lineage>
</organism>
<dbReference type="Gene3D" id="3.40.50.720">
    <property type="entry name" value="NAD(P)-binding Rossmann-like Domain"/>
    <property type="match status" value="1"/>
</dbReference>
<reference evidence="2 3" key="1">
    <citation type="submission" date="2020-08" db="EMBL/GenBank/DDBJ databases">
        <title>Genomic Encyclopedia of Type Strains, Phase IV (KMG-V): Genome sequencing to study the core and pangenomes of soil and plant-associated prokaryotes.</title>
        <authorList>
            <person name="Whitman W."/>
        </authorList>
    </citation>
    <scope>NUCLEOTIDE SEQUENCE [LARGE SCALE GENOMIC DNA]</scope>
    <source>
        <strain evidence="2 3">M8UP14</strain>
    </source>
</reference>
<dbReference type="Proteomes" id="UP000540989">
    <property type="component" value="Unassembled WGS sequence"/>
</dbReference>
<dbReference type="EMBL" id="JACHIP010000001">
    <property type="protein sequence ID" value="MBB5056297.1"/>
    <property type="molecule type" value="Genomic_DNA"/>
</dbReference>
<comment type="caution">
    <text evidence="2">The sequence shown here is derived from an EMBL/GenBank/DDBJ whole genome shotgun (WGS) entry which is preliminary data.</text>
</comment>
<evidence type="ECO:0000313" key="2">
    <source>
        <dbReference type="EMBL" id="MBB5056297.1"/>
    </source>
</evidence>
<evidence type="ECO:0000259" key="1">
    <source>
        <dbReference type="Pfam" id="PF01370"/>
    </source>
</evidence>
<dbReference type="InterPro" id="IPR001509">
    <property type="entry name" value="Epimerase_deHydtase"/>
</dbReference>
<protein>
    <submittedName>
        <fullName evidence="2">Nucleoside-diphosphate-sugar epimerase</fullName>
    </submittedName>
</protein>
<dbReference type="RefSeq" id="WP_184213959.1">
    <property type="nucleotide sequence ID" value="NZ_JACHIP010000001.1"/>
</dbReference>
<name>A0A7W8E2A2_9BACT</name>
<dbReference type="InterPro" id="IPR050177">
    <property type="entry name" value="Lipid_A_modif_metabolic_enz"/>
</dbReference>
<sequence>MPALVTGASGFLGGHLAEMLIDQGEEVFVLVRSSSSTTHLSHLPVRPIIGDLADPASLGRAVESVTRIFHCAACSTDWAPWERFYSANVTGTENLLTAALQAPRLERFVHVSTTDVYGYPAVPCDETSPTVDAGLPYNQTKRLGEMAVRNAQAIDGLPVTILRPATIYGPRGADFTREVASLLRYRIMATINCGEARGGFTYVQNVAGAMIDASLLPATVGQAYNIADATNATWADYLRLFAAALGYPEPWIDLSEETAVSLAKFFEGLHRLLNLPGRPLLTRHAIKLLSVDQEFPIDKARRDFDFSPAVSLEEGIARSVAWIRHSSGIR</sequence>
<accession>A0A7W8E2A2</accession>
<gene>
    <name evidence="2" type="ORF">HDF16_000966</name>
</gene>
<dbReference type="AlphaFoldDB" id="A0A7W8E2A2"/>
<dbReference type="Pfam" id="PF01370">
    <property type="entry name" value="Epimerase"/>
    <property type="match status" value="1"/>
</dbReference>
<dbReference type="PANTHER" id="PTHR43245">
    <property type="entry name" value="BIFUNCTIONAL POLYMYXIN RESISTANCE PROTEIN ARNA"/>
    <property type="match status" value="1"/>
</dbReference>